<evidence type="ECO:0000256" key="4">
    <source>
        <dbReference type="ARBA" id="ARBA00022989"/>
    </source>
</evidence>
<dbReference type="GO" id="GO:0016020">
    <property type="term" value="C:membrane"/>
    <property type="evidence" value="ECO:0007669"/>
    <property type="project" value="UniProtKB-SubCell"/>
</dbReference>
<dbReference type="Proteomes" id="UP001642360">
    <property type="component" value="Unassembled WGS sequence"/>
</dbReference>
<evidence type="ECO:0000313" key="10">
    <source>
        <dbReference type="EMBL" id="CAK9161304.1"/>
    </source>
</evidence>
<feature type="transmembrane region" description="Helical" evidence="6">
    <location>
        <begin position="247"/>
        <end position="267"/>
    </location>
</feature>
<comment type="similarity">
    <text evidence="2 6">Belongs to the drug/metabolite transporter (DMT) superfamily. Plant drug/metabolite exporter (P-DME) (TC 2.A.7.4) family.</text>
</comment>
<dbReference type="InterPro" id="IPR037185">
    <property type="entry name" value="EmrE-like"/>
</dbReference>
<dbReference type="InterPro" id="IPR000620">
    <property type="entry name" value="EamA_dom"/>
</dbReference>
<keyword evidence="4 6" id="KW-1133">Transmembrane helix</keyword>
<name>A0ABC8SWK7_9AQUA</name>
<dbReference type="SUPFAM" id="SSF103481">
    <property type="entry name" value="Multidrug resistance efflux transporter EmrE"/>
    <property type="match status" value="2"/>
</dbReference>
<keyword evidence="11" id="KW-1185">Reference proteome</keyword>
<dbReference type="InterPro" id="IPR030184">
    <property type="entry name" value="WAT1-related"/>
</dbReference>
<dbReference type="Pfam" id="PF00892">
    <property type="entry name" value="EamA"/>
    <property type="match status" value="1"/>
</dbReference>
<comment type="subcellular location">
    <subcellularLocation>
        <location evidence="1 6">Membrane</location>
        <topology evidence="1 6">Multi-pass membrane protein</topology>
    </subcellularLocation>
</comment>
<dbReference type="PANTHER" id="PTHR31218">
    <property type="entry name" value="WAT1-RELATED PROTEIN"/>
    <property type="match status" value="1"/>
</dbReference>
<feature type="transmembrane region" description="Helical" evidence="6">
    <location>
        <begin position="139"/>
        <end position="157"/>
    </location>
</feature>
<feature type="transmembrane region" description="Helical" evidence="6">
    <location>
        <begin position="106"/>
        <end position="127"/>
    </location>
</feature>
<feature type="transmembrane region" description="Helical" evidence="6">
    <location>
        <begin position="305"/>
        <end position="323"/>
    </location>
</feature>
<feature type="compositionally biased region" description="Polar residues" evidence="7">
    <location>
        <begin position="337"/>
        <end position="346"/>
    </location>
</feature>
<feature type="region of interest" description="Disordered" evidence="7">
    <location>
        <begin position="335"/>
        <end position="361"/>
    </location>
</feature>
<dbReference type="EMBL" id="CAUOFW020003658">
    <property type="protein sequence ID" value="CAK9161304.1"/>
    <property type="molecule type" value="Genomic_DNA"/>
</dbReference>
<evidence type="ECO:0000256" key="2">
    <source>
        <dbReference type="ARBA" id="ARBA00007635"/>
    </source>
</evidence>
<dbReference type="AlphaFoldDB" id="A0ABC8SWK7"/>
<evidence type="ECO:0000256" key="6">
    <source>
        <dbReference type="RuleBase" id="RU363077"/>
    </source>
</evidence>
<evidence type="ECO:0000259" key="8">
    <source>
        <dbReference type="Pfam" id="PF00892"/>
    </source>
</evidence>
<keyword evidence="3 6" id="KW-0812">Transmembrane</keyword>
<organism evidence="9 11">
    <name type="scientific">Ilex paraguariensis</name>
    <name type="common">yerba mate</name>
    <dbReference type="NCBI Taxonomy" id="185542"/>
    <lineage>
        <taxon>Eukaryota</taxon>
        <taxon>Viridiplantae</taxon>
        <taxon>Streptophyta</taxon>
        <taxon>Embryophyta</taxon>
        <taxon>Tracheophyta</taxon>
        <taxon>Spermatophyta</taxon>
        <taxon>Magnoliopsida</taxon>
        <taxon>eudicotyledons</taxon>
        <taxon>Gunneridae</taxon>
        <taxon>Pentapetalae</taxon>
        <taxon>asterids</taxon>
        <taxon>campanulids</taxon>
        <taxon>Aquifoliales</taxon>
        <taxon>Aquifoliaceae</taxon>
        <taxon>Ilex</taxon>
    </lineage>
</organism>
<feature type="transmembrane region" description="Helical" evidence="6">
    <location>
        <begin position="182"/>
        <end position="203"/>
    </location>
</feature>
<sequence length="361" mass="39148">MASGSQYCTRDVLPLTAMVTMECTNVGLNTLYKAATLIGMSPHVFVVYSYGVAALVLLPSPFFSHRSGVLPPLNFSILCKIGLLGLIGCTSQIMGFTGINYGSPTLASAISNLVPAFTFIFALIFRMEKVALRSSSSRAKVLGTVISISGAFVVTFYKGPTLISTPSPSISLHNRLSSSQSGWVLGSFFLTTEYILVPLWYIVQAQIMKEYPAEFTVVFFYNLCVSILAAIVGLISEPDSSAWKIRLDLALVSILCSGIFGSGLNNTVHTWAIRLKGPLYVSMFKPLSIAIAVATGVMFLGDTLYLGSVIGATIISVGFYTVMWGKAKEELVEDNETSTLEESTQKYPLLQSYKNEDMESR</sequence>
<gene>
    <name evidence="9" type="ORF">ILEXP_LOCUS30098</name>
    <name evidence="10" type="ORF">ILEXP_LOCUS30099</name>
</gene>
<evidence type="ECO:0000256" key="1">
    <source>
        <dbReference type="ARBA" id="ARBA00004141"/>
    </source>
</evidence>
<evidence type="ECO:0000256" key="3">
    <source>
        <dbReference type="ARBA" id="ARBA00022692"/>
    </source>
</evidence>
<protein>
    <recommendedName>
        <fullName evidence="6">WAT1-related protein</fullName>
    </recommendedName>
</protein>
<reference evidence="9 11" key="1">
    <citation type="submission" date="2024-02" db="EMBL/GenBank/DDBJ databases">
        <authorList>
            <person name="Vignale AGUSTIN F."/>
            <person name="Sosa J E."/>
            <person name="Modenutti C."/>
        </authorList>
    </citation>
    <scope>NUCLEOTIDE SEQUENCE [LARGE SCALE GENOMIC DNA]</scope>
</reference>
<feature type="transmembrane region" description="Helical" evidence="6">
    <location>
        <begin position="215"/>
        <end position="235"/>
    </location>
</feature>
<comment type="caution">
    <text evidence="9">The sequence shown here is derived from an EMBL/GenBank/DDBJ whole genome shotgun (WGS) entry which is preliminary data.</text>
</comment>
<keyword evidence="5 6" id="KW-0472">Membrane</keyword>
<evidence type="ECO:0000256" key="5">
    <source>
        <dbReference type="ARBA" id="ARBA00023136"/>
    </source>
</evidence>
<feature type="transmembrane region" description="Helical" evidence="6">
    <location>
        <begin position="45"/>
        <end position="63"/>
    </location>
</feature>
<evidence type="ECO:0000256" key="7">
    <source>
        <dbReference type="SAM" id="MobiDB-lite"/>
    </source>
</evidence>
<evidence type="ECO:0000313" key="11">
    <source>
        <dbReference type="Proteomes" id="UP001642360"/>
    </source>
</evidence>
<dbReference type="EMBL" id="CAUOFW020003658">
    <property type="protein sequence ID" value="CAK9161303.1"/>
    <property type="molecule type" value="Genomic_DNA"/>
</dbReference>
<feature type="domain" description="EamA" evidence="8">
    <location>
        <begin position="30"/>
        <end position="155"/>
    </location>
</feature>
<feature type="transmembrane region" description="Helical" evidence="6">
    <location>
        <begin position="279"/>
        <end position="299"/>
    </location>
</feature>
<accession>A0ABC8SWK7</accession>
<proteinExistence type="inferred from homology"/>
<evidence type="ECO:0000313" key="9">
    <source>
        <dbReference type="EMBL" id="CAK9161303.1"/>
    </source>
</evidence>
<feature type="transmembrane region" description="Helical" evidence="6">
    <location>
        <begin position="75"/>
        <end position="94"/>
    </location>
</feature>